<protein>
    <submittedName>
        <fullName evidence="2">Uncharacterized protein</fullName>
    </submittedName>
</protein>
<keyword evidence="1" id="KW-0472">Membrane</keyword>
<gene>
    <name evidence="2" type="ORF">FYJ59_07945</name>
</gene>
<sequence>MMSQDKNTENKKTKMTSKQIFAIAGIVVLVLLYVVTLLAAIFDSSASHALFATCLLATVAIPLLIWIYTWIFGKLTNRSTFADFHPEDKNKDK</sequence>
<dbReference type="RefSeq" id="WP_154496326.1">
    <property type="nucleotide sequence ID" value="NZ_VUMU01000008.1"/>
</dbReference>
<evidence type="ECO:0000313" key="2">
    <source>
        <dbReference type="EMBL" id="MST58169.1"/>
    </source>
</evidence>
<dbReference type="EMBL" id="VUMU01000008">
    <property type="protein sequence ID" value="MST58169.1"/>
    <property type="molecule type" value="Genomic_DNA"/>
</dbReference>
<reference evidence="2 3" key="1">
    <citation type="submission" date="2019-08" db="EMBL/GenBank/DDBJ databases">
        <title>In-depth cultivation of the pig gut microbiome towards novel bacterial diversity and tailored functional studies.</title>
        <authorList>
            <person name="Wylensek D."/>
            <person name="Hitch T.C.A."/>
            <person name="Clavel T."/>
        </authorList>
    </citation>
    <scope>NUCLEOTIDE SEQUENCE [LARGE SCALE GENOMIC DNA]</scope>
    <source>
        <strain evidence="2 3">WCA3-601-WT-6H</strain>
    </source>
</reference>
<evidence type="ECO:0000256" key="1">
    <source>
        <dbReference type="SAM" id="Phobius"/>
    </source>
</evidence>
<keyword evidence="1" id="KW-0812">Transmembrane</keyword>
<evidence type="ECO:0000313" key="3">
    <source>
        <dbReference type="Proteomes" id="UP000476055"/>
    </source>
</evidence>
<dbReference type="AlphaFoldDB" id="A0A6L5YJ47"/>
<name>A0A6L5YJ47_9FIRM</name>
<organism evidence="2 3">
    <name type="scientific">Waltera intestinalis</name>
    <dbReference type="NCBI Taxonomy" id="2606635"/>
    <lineage>
        <taxon>Bacteria</taxon>
        <taxon>Bacillati</taxon>
        <taxon>Bacillota</taxon>
        <taxon>Clostridia</taxon>
        <taxon>Lachnospirales</taxon>
        <taxon>Lachnospiraceae</taxon>
        <taxon>Waltera</taxon>
    </lineage>
</organism>
<feature type="transmembrane region" description="Helical" evidence="1">
    <location>
        <begin position="48"/>
        <end position="71"/>
    </location>
</feature>
<accession>A0A6L5YJ47</accession>
<feature type="transmembrane region" description="Helical" evidence="1">
    <location>
        <begin position="20"/>
        <end position="42"/>
    </location>
</feature>
<dbReference type="Proteomes" id="UP000476055">
    <property type="component" value="Unassembled WGS sequence"/>
</dbReference>
<keyword evidence="3" id="KW-1185">Reference proteome</keyword>
<comment type="caution">
    <text evidence="2">The sequence shown here is derived from an EMBL/GenBank/DDBJ whole genome shotgun (WGS) entry which is preliminary data.</text>
</comment>
<keyword evidence="1" id="KW-1133">Transmembrane helix</keyword>
<proteinExistence type="predicted"/>